<evidence type="ECO:0000256" key="3">
    <source>
        <dbReference type="ARBA" id="ARBA00022475"/>
    </source>
</evidence>
<dbReference type="Pfam" id="PF13520">
    <property type="entry name" value="AA_permease_2"/>
    <property type="match status" value="1"/>
</dbReference>
<dbReference type="GO" id="GO:0022857">
    <property type="term" value="F:transmembrane transporter activity"/>
    <property type="evidence" value="ECO:0007669"/>
    <property type="project" value="InterPro"/>
</dbReference>
<dbReference type="EMBL" id="VTUX01000007">
    <property type="protein sequence ID" value="KAA1189572.1"/>
    <property type="molecule type" value="Genomic_DNA"/>
</dbReference>
<feature type="transmembrane region" description="Helical" evidence="7">
    <location>
        <begin position="85"/>
        <end position="108"/>
    </location>
</feature>
<dbReference type="RefSeq" id="WP_149612182.1">
    <property type="nucleotide sequence ID" value="NZ_VTUX01000007.1"/>
</dbReference>
<dbReference type="InterPro" id="IPR050367">
    <property type="entry name" value="APC_superfamily"/>
</dbReference>
<evidence type="ECO:0000256" key="1">
    <source>
        <dbReference type="ARBA" id="ARBA00004651"/>
    </source>
</evidence>
<dbReference type="AlphaFoldDB" id="A0A5B0WRB3"/>
<evidence type="ECO:0000256" key="6">
    <source>
        <dbReference type="ARBA" id="ARBA00023136"/>
    </source>
</evidence>
<organism evidence="8 9">
    <name type="scientific">Pseudohalioglobus sediminis</name>
    <dbReference type="NCBI Taxonomy" id="2606449"/>
    <lineage>
        <taxon>Bacteria</taxon>
        <taxon>Pseudomonadati</taxon>
        <taxon>Pseudomonadota</taxon>
        <taxon>Gammaproteobacteria</taxon>
        <taxon>Cellvibrionales</taxon>
        <taxon>Halieaceae</taxon>
        <taxon>Pseudohalioglobus</taxon>
    </lineage>
</organism>
<feature type="transmembrane region" description="Helical" evidence="7">
    <location>
        <begin position="120"/>
        <end position="139"/>
    </location>
</feature>
<feature type="transmembrane region" description="Helical" evidence="7">
    <location>
        <begin position="398"/>
        <end position="419"/>
    </location>
</feature>
<keyword evidence="5 7" id="KW-1133">Transmembrane helix</keyword>
<feature type="transmembrane region" description="Helical" evidence="7">
    <location>
        <begin position="326"/>
        <end position="347"/>
    </location>
</feature>
<dbReference type="PANTHER" id="PTHR42770:SF15">
    <property type="entry name" value="GLUTAMATE_GAMMA-AMINOBUTYRATE ANTIPORTER-RELATED"/>
    <property type="match status" value="1"/>
</dbReference>
<evidence type="ECO:0000313" key="9">
    <source>
        <dbReference type="Proteomes" id="UP000323708"/>
    </source>
</evidence>
<feature type="transmembrane region" description="Helical" evidence="7">
    <location>
        <begin position="221"/>
        <end position="250"/>
    </location>
</feature>
<comment type="subcellular location">
    <subcellularLocation>
        <location evidence="1">Cell membrane</location>
        <topology evidence="1">Multi-pass membrane protein</topology>
    </subcellularLocation>
</comment>
<accession>A0A5B0WRB3</accession>
<keyword evidence="3" id="KW-1003">Cell membrane</keyword>
<evidence type="ECO:0000313" key="8">
    <source>
        <dbReference type="EMBL" id="KAA1189572.1"/>
    </source>
</evidence>
<feature type="transmembrane region" description="Helical" evidence="7">
    <location>
        <begin position="151"/>
        <end position="170"/>
    </location>
</feature>
<protein>
    <submittedName>
        <fullName evidence="8">APC family permease</fullName>
    </submittedName>
</protein>
<evidence type="ECO:0000256" key="7">
    <source>
        <dbReference type="SAM" id="Phobius"/>
    </source>
</evidence>
<proteinExistence type="predicted"/>
<gene>
    <name evidence="8" type="ORF">F0M18_14545</name>
</gene>
<keyword evidence="6 7" id="KW-0472">Membrane</keyword>
<dbReference type="PIRSF" id="PIRSF006060">
    <property type="entry name" value="AA_transporter"/>
    <property type="match status" value="1"/>
</dbReference>
<dbReference type="InterPro" id="IPR002293">
    <property type="entry name" value="AA/rel_permease1"/>
</dbReference>
<feature type="transmembrane region" description="Helical" evidence="7">
    <location>
        <begin position="190"/>
        <end position="209"/>
    </location>
</feature>
<reference evidence="8 9" key="1">
    <citation type="submission" date="2019-09" db="EMBL/GenBank/DDBJ databases">
        <authorList>
            <person name="Chen X.-Y."/>
        </authorList>
    </citation>
    <scope>NUCLEOTIDE SEQUENCE [LARGE SCALE GENOMIC DNA]</scope>
    <source>
        <strain evidence="8 9">NY5</strain>
    </source>
</reference>
<comment type="caution">
    <text evidence="8">The sequence shown here is derived from an EMBL/GenBank/DDBJ whole genome shotgun (WGS) entry which is preliminary data.</text>
</comment>
<keyword evidence="2" id="KW-0813">Transport</keyword>
<feature type="transmembrane region" description="Helical" evidence="7">
    <location>
        <begin position="270"/>
        <end position="288"/>
    </location>
</feature>
<feature type="transmembrane region" description="Helical" evidence="7">
    <location>
        <begin position="353"/>
        <end position="377"/>
    </location>
</feature>
<sequence>MSEHIKTLKLRDLVLFTVSAILLADTLTAAASVGASAISWWIILGVLFFVPFAMICAEMGCAYPEQGGIYAWIRDGYGGRWASRATWCYWVNTAVWIPAIYILFAGVFKQMFFPDLSMAAQIAIGIGLTWVAVAVNVITLDVGKWVPNIGAILKVAIFIAIIIGAAVHVTDAGMANPLTVETLTPDWSGSAQYIPAIIYGMLGFELASAGSEEMKDPARDVPRAIFISGVIIILLYTLGTMAVLAAIPAGDINLVEGLVDTLTLFFGDSAAGRTLVLLLGLGALFSFFSNGVTWALGCNRAAAEAATEGELPRIFALEDPQRGTPVGAAVLMGLVSTLCLLLYGFLAGTNEDLFWSLFAFSAVIFLLPYQGMLLTFLKLRREDADHPRPYRVPGGSGSAHLAAGLCITILALSIFLFLYTPGAGFEWAVVSGVVVTLLIGEVVIRFAENHRRPTRGAAETG</sequence>
<dbReference type="PANTHER" id="PTHR42770">
    <property type="entry name" value="AMINO ACID TRANSPORTER-RELATED"/>
    <property type="match status" value="1"/>
</dbReference>
<feature type="transmembrane region" description="Helical" evidence="7">
    <location>
        <begin position="425"/>
        <end position="447"/>
    </location>
</feature>
<feature type="transmembrane region" description="Helical" evidence="7">
    <location>
        <begin position="40"/>
        <end position="64"/>
    </location>
</feature>
<name>A0A5B0WRB3_9GAMM</name>
<dbReference type="Gene3D" id="1.20.1740.10">
    <property type="entry name" value="Amino acid/polyamine transporter I"/>
    <property type="match status" value="1"/>
</dbReference>
<keyword evidence="9" id="KW-1185">Reference proteome</keyword>
<evidence type="ECO:0000256" key="5">
    <source>
        <dbReference type="ARBA" id="ARBA00022989"/>
    </source>
</evidence>
<dbReference type="Proteomes" id="UP000323708">
    <property type="component" value="Unassembled WGS sequence"/>
</dbReference>
<evidence type="ECO:0000256" key="4">
    <source>
        <dbReference type="ARBA" id="ARBA00022692"/>
    </source>
</evidence>
<keyword evidence="4 7" id="KW-0812">Transmembrane</keyword>
<evidence type="ECO:0000256" key="2">
    <source>
        <dbReference type="ARBA" id="ARBA00022448"/>
    </source>
</evidence>
<dbReference type="GO" id="GO:0005886">
    <property type="term" value="C:plasma membrane"/>
    <property type="evidence" value="ECO:0007669"/>
    <property type="project" value="UniProtKB-SubCell"/>
</dbReference>